<evidence type="ECO:0000313" key="4">
    <source>
        <dbReference type="Proteomes" id="UP000246073"/>
    </source>
</evidence>
<keyword evidence="1" id="KW-1133">Transmembrane helix</keyword>
<organism evidence="3 4">
    <name type="scientific">Ochrobactrum soli</name>
    <dbReference type="NCBI Taxonomy" id="2448455"/>
    <lineage>
        <taxon>Bacteria</taxon>
        <taxon>Pseudomonadati</taxon>
        <taxon>Pseudomonadota</taxon>
        <taxon>Alphaproteobacteria</taxon>
        <taxon>Hyphomicrobiales</taxon>
        <taxon>Brucellaceae</taxon>
        <taxon>Brucella/Ochrobactrum group</taxon>
        <taxon>Ochrobactrum</taxon>
    </lineage>
</organism>
<accession>A0A2P9HI62</accession>
<feature type="transmembrane region" description="Helical" evidence="1">
    <location>
        <begin position="84"/>
        <end position="102"/>
    </location>
</feature>
<dbReference type="Proteomes" id="UP000574931">
    <property type="component" value="Unassembled WGS sequence"/>
</dbReference>
<sequence>MASLEQGALDTTKTFHWNKPLYQKGSIMIVKRRTQLLASMVVLALASPVQVAFGHDWDHDHWGHHDHDFPPFGHDHGFHHHDHAGAAVAAGILGLAIAAAIADNGNNRPHDVYAPPPQPYYAPPPYRLSNGITCYPAQRACYLANGHYAGLTTHSQFGN</sequence>
<dbReference type="Proteomes" id="UP000246073">
    <property type="component" value="Unassembled WGS sequence"/>
</dbReference>
<dbReference type="EMBL" id="JABFCY010000015">
    <property type="protein sequence ID" value="NNU62647.1"/>
    <property type="molecule type" value="Genomic_DNA"/>
</dbReference>
<evidence type="ECO:0000313" key="3">
    <source>
        <dbReference type="EMBL" id="SPL63806.1"/>
    </source>
</evidence>
<proteinExistence type="predicted"/>
<reference evidence="3" key="1">
    <citation type="submission" date="2017-12" db="EMBL/GenBank/DDBJ databases">
        <authorList>
            <person name="Hurst M.R.H."/>
        </authorList>
    </citation>
    <scope>NUCLEOTIDE SEQUENCE [LARGE SCALE GENOMIC DNA]</scope>
    <source>
        <strain evidence="3">FI11154</strain>
    </source>
</reference>
<gene>
    <name evidence="2" type="ORF">HKX02_20645</name>
    <name evidence="3" type="ORF">OHAE_3738</name>
</gene>
<feature type="transmembrane region" description="Helical" evidence="1">
    <location>
        <begin position="36"/>
        <end position="53"/>
    </location>
</feature>
<keyword evidence="5" id="KW-1185">Reference proteome</keyword>
<dbReference type="AlphaFoldDB" id="A0A2P9HI62"/>
<protein>
    <submittedName>
        <fullName evidence="3">Uncharacterized protein</fullName>
    </submittedName>
</protein>
<evidence type="ECO:0000313" key="5">
    <source>
        <dbReference type="Proteomes" id="UP000574931"/>
    </source>
</evidence>
<reference evidence="2 5" key="3">
    <citation type="submission" date="2020-05" db="EMBL/GenBank/DDBJ databases">
        <title>Draft Genome Sequence of Ochrobactrum soli Isolated from Stable Fly Gut.</title>
        <authorList>
            <person name="Pileggi M.T."/>
            <person name="Vazhakkala L.J."/>
            <person name="Wong C.N."/>
        </authorList>
    </citation>
    <scope>NUCLEOTIDE SEQUENCE [LARGE SCALE GENOMIC DNA]</scope>
    <source>
        <strain evidence="2 5">MTP-C0764</strain>
    </source>
</reference>
<keyword evidence="1" id="KW-0812">Transmembrane</keyword>
<dbReference type="RefSeq" id="WP_109367675.1">
    <property type="nucleotide sequence ID" value="NZ_JABFCY010000015.1"/>
</dbReference>
<reference evidence="4" key="2">
    <citation type="submission" date="2017-12" db="EMBL/GenBank/DDBJ databases">
        <authorList>
            <person name="Diaz M."/>
        </authorList>
    </citation>
    <scope>NUCLEOTIDE SEQUENCE [LARGE SCALE GENOMIC DNA]</scope>
    <source>
        <strain evidence="4">FI11154</strain>
    </source>
</reference>
<dbReference type="EMBL" id="OOFM01000004">
    <property type="protein sequence ID" value="SPL63806.1"/>
    <property type="molecule type" value="Genomic_DNA"/>
</dbReference>
<name>A0A2P9HI62_9HYPH</name>
<evidence type="ECO:0000256" key="1">
    <source>
        <dbReference type="SAM" id="Phobius"/>
    </source>
</evidence>
<keyword evidence="1" id="KW-0472">Membrane</keyword>
<evidence type="ECO:0000313" key="2">
    <source>
        <dbReference type="EMBL" id="NNU62647.1"/>
    </source>
</evidence>